<reference evidence="1" key="1">
    <citation type="submission" date="2021-06" db="EMBL/GenBank/DDBJ databases">
        <title>Comparative genomics, transcriptomics and evolutionary studies reveal genomic signatures of adaptation to plant cell wall in hemibiotrophic fungi.</title>
        <authorList>
            <consortium name="DOE Joint Genome Institute"/>
            <person name="Baroncelli R."/>
            <person name="Diaz J.F."/>
            <person name="Benocci T."/>
            <person name="Peng M."/>
            <person name="Battaglia E."/>
            <person name="Haridas S."/>
            <person name="Andreopoulos W."/>
            <person name="Labutti K."/>
            <person name="Pangilinan J."/>
            <person name="Floch G.L."/>
            <person name="Makela M.R."/>
            <person name="Henrissat B."/>
            <person name="Grigoriev I.V."/>
            <person name="Crouch J.A."/>
            <person name="De Vries R.P."/>
            <person name="Sukno S.A."/>
            <person name="Thon M.R."/>
        </authorList>
    </citation>
    <scope>NUCLEOTIDE SEQUENCE</scope>
    <source>
        <strain evidence="1">MAFF235873</strain>
    </source>
</reference>
<keyword evidence="2" id="KW-1185">Reference proteome</keyword>
<evidence type="ECO:0000313" key="2">
    <source>
        <dbReference type="Proteomes" id="UP001232148"/>
    </source>
</evidence>
<accession>A0AAD9M7D9</accession>
<protein>
    <submittedName>
        <fullName evidence="1">Uncharacterized protein</fullName>
    </submittedName>
</protein>
<name>A0AAD9M7D9_9PEZI</name>
<comment type="caution">
    <text evidence="1">The sequence shown here is derived from an EMBL/GenBank/DDBJ whole genome shotgun (WGS) entry which is preliminary data.</text>
</comment>
<evidence type="ECO:0000313" key="1">
    <source>
        <dbReference type="EMBL" id="KAK2034767.1"/>
    </source>
</evidence>
<dbReference type="AlphaFoldDB" id="A0AAD9M7D9"/>
<sequence>MVTSRSDLEANACFLFDPRLPDDEKDSDIEWEAKLRVKARDLPRLLREGFYWDQANLDWESGYVQLDLSSDTDIHAGDPWSRSRTFFLSDLGDDPQWTAKLVVYAKKTAVVSNFAIEDINMDTMTWATAWTKADESGDVSQWVYLWDRYDPEENFSAIYYDMPLKGWWPWPRADFDDDDVTLVNEAAE</sequence>
<proteinExistence type="predicted"/>
<dbReference type="Proteomes" id="UP001232148">
    <property type="component" value="Unassembled WGS sequence"/>
</dbReference>
<dbReference type="EMBL" id="MU842812">
    <property type="protein sequence ID" value="KAK2034767.1"/>
    <property type="molecule type" value="Genomic_DNA"/>
</dbReference>
<gene>
    <name evidence="1" type="ORF">LX32DRAFT_659662</name>
</gene>
<organism evidence="1 2">
    <name type="scientific">Colletotrichum zoysiae</name>
    <dbReference type="NCBI Taxonomy" id="1216348"/>
    <lineage>
        <taxon>Eukaryota</taxon>
        <taxon>Fungi</taxon>
        <taxon>Dikarya</taxon>
        <taxon>Ascomycota</taxon>
        <taxon>Pezizomycotina</taxon>
        <taxon>Sordariomycetes</taxon>
        <taxon>Hypocreomycetidae</taxon>
        <taxon>Glomerellales</taxon>
        <taxon>Glomerellaceae</taxon>
        <taxon>Colletotrichum</taxon>
        <taxon>Colletotrichum graminicola species complex</taxon>
    </lineage>
</organism>